<dbReference type="AlphaFoldDB" id="A0A409W5L0"/>
<protein>
    <submittedName>
        <fullName evidence="1">Uncharacterized protein</fullName>
    </submittedName>
</protein>
<gene>
    <name evidence="1" type="ORF">CVT25_002782</name>
</gene>
<reference evidence="1 2" key="1">
    <citation type="journal article" date="2018" name="Evol. Lett.">
        <title>Horizontal gene cluster transfer increased hallucinogenic mushroom diversity.</title>
        <authorList>
            <person name="Reynolds H.T."/>
            <person name="Vijayakumar V."/>
            <person name="Gluck-Thaler E."/>
            <person name="Korotkin H.B."/>
            <person name="Matheny P.B."/>
            <person name="Slot J.C."/>
        </authorList>
    </citation>
    <scope>NUCLEOTIDE SEQUENCE [LARGE SCALE GENOMIC DNA]</scope>
    <source>
        <strain evidence="1 2">2631</strain>
    </source>
</reference>
<keyword evidence="2" id="KW-1185">Reference proteome</keyword>
<dbReference type="OrthoDB" id="428577at2759"/>
<comment type="caution">
    <text evidence="1">The sequence shown here is derived from an EMBL/GenBank/DDBJ whole genome shotgun (WGS) entry which is preliminary data.</text>
</comment>
<dbReference type="InParanoid" id="A0A409W5L0"/>
<dbReference type="EMBL" id="NHYD01003742">
    <property type="protein sequence ID" value="PPQ73758.1"/>
    <property type="molecule type" value="Genomic_DNA"/>
</dbReference>
<organism evidence="1 2">
    <name type="scientific">Psilocybe cyanescens</name>
    <dbReference type="NCBI Taxonomy" id="93625"/>
    <lineage>
        <taxon>Eukaryota</taxon>
        <taxon>Fungi</taxon>
        <taxon>Dikarya</taxon>
        <taxon>Basidiomycota</taxon>
        <taxon>Agaricomycotina</taxon>
        <taxon>Agaricomycetes</taxon>
        <taxon>Agaricomycetidae</taxon>
        <taxon>Agaricales</taxon>
        <taxon>Agaricineae</taxon>
        <taxon>Strophariaceae</taxon>
        <taxon>Psilocybe</taxon>
    </lineage>
</organism>
<evidence type="ECO:0000313" key="2">
    <source>
        <dbReference type="Proteomes" id="UP000283269"/>
    </source>
</evidence>
<evidence type="ECO:0000313" key="1">
    <source>
        <dbReference type="EMBL" id="PPQ73758.1"/>
    </source>
</evidence>
<dbReference type="STRING" id="93625.A0A409W5L0"/>
<dbReference type="Proteomes" id="UP000283269">
    <property type="component" value="Unassembled WGS sequence"/>
</dbReference>
<name>A0A409W5L0_PSICY</name>
<sequence>TEINKDPLRSTAYNFRKVLQLHVTIINASTFTAMTGLPTPPSPVRAKSYLESKLPWFEIYDVHIPVTNASSLPGILTTKVNLSVRCCNVQLFEEEDDRSRYESLRTSPLR</sequence>
<feature type="non-terminal residue" evidence="1">
    <location>
        <position position="1"/>
    </location>
</feature>
<accession>A0A409W5L0</accession>
<proteinExistence type="predicted"/>